<dbReference type="PROSITE" id="PS50011">
    <property type="entry name" value="PROTEIN_KINASE_DOM"/>
    <property type="match status" value="2"/>
</dbReference>
<proteinExistence type="predicted"/>
<evidence type="ECO:0000256" key="3">
    <source>
        <dbReference type="ARBA" id="ARBA00022679"/>
    </source>
</evidence>
<keyword evidence="5 15" id="KW-0732">Signal</keyword>
<dbReference type="SUPFAM" id="SSF56112">
    <property type="entry name" value="Protein kinase-like (PK-like)"/>
    <property type="match status" value="2"/>
</dbReference>
<keyword evidence="8 12" id="KW-0067">ATP-binding</keyword>
<feature type="domain" description="Protein kinase" evidence="16">
    <location>
        <begin position="311"/>
        <end position="600"/>
    </location>
</feature>
<dbReference type="GO" id="GO:0016020">
    <property type="term" value="C:membrane"/>
    <property type="evidence" value="ECO:0007669"/>
    <property type="project" value="UniProtKB-SubCell"/>
</dbReference>
<keyword evidence="4 14" id="KW-0812">Transmembrane</keyword>
<comment type="subcellular location">
    <subcellularLocation>
        <location evidence="1">Membrane</location>
        <topology evidence="1">Single-pass type I membrane protein</topology>
    </subcellularLocation>
</comment>
<feature type="region of interest" description="Disordered" evidence="13">
    <location>
        <begin position="594"/>
        <end position="628"/>
    </location>
</feature>
<evidence type="ECO:0000256" key="15">
    <source>
        <dbReference type="SAM" id="SignalP"/>
    </source>
</evidence>
<dbReference type="PROSITE" id="PS00107">
    <property type="entry name" value="PROTEIN_KINASE_ATP"/>
    <property type="match status" value="1"/>
</dbReference>
<dbReference type="InterPro" id="IPR008266">
    <property type="entry name" value="Tyr_kinase_AS"/>
</dbReference>
<evidence type="ECO:0000256" key="13">
    <source>
        <dbReference type="SAM" id="MobiDB-lite"/>
    </source>
</evidence>
<feature type="chain" id="PRO_5043441668" description="Protein kinase domain-containing protein" evidence="15">
    <location>
        <begin position="22"/>
        <end position="823"/>
    </location>
</feature>
<keyword evidence="11" id="KW-0325">Glycoprotein</keyword>
<evidence type="ECO:0000313" key="17">
    <source>
        <dbReference type="EMBL" id="KAK9999682.1"/>
    </source>
</evidence>
<dbReference type="InterPro" id="IPR045874">
    <property type="entry name" value="LRK10/LRL21-25-like"/>
</dbReference>
<dbReference type="Gene3D" id="1.10.510.10">
    <property type="entry name" value="Transferase(Phosphotransferase) domain 1"/>
    <property type="match status" value="2"/>
</dbReference>
<dbReference type="EMBL" id="JAZDWU010000006">
    <property type="protein sequence ID" value="KAK9999682.1"/>
    <property type="molecule type" value="Genomic_DNA"/>
</dbReference>
<dbReference type="GO" id="GO:0004674">
    <property type="term" value="F:protein serine/threonine kinase activity"/>
    <property type="evidence" value="ECO:0007669"/>
    <property type="project" value="UniProtKB-KW"/>
</dbReference>
<gene>
    <name evidence="17" type="ORF">SO802_019285</name>
</gene>
<accession>A0AAW2CQ96</accession>
<reference evidence="17 18" key="1">
    <citation type="submission" date="2024-01" db="EMBL/GenBank/DDBJ databases">
        <title>A telomere-to-telomere, gap-free genome of sweet tea (Lithocarpus litseifolius).</title>
        <authorList>
            <person name="Zhou J."/>
        </authorList>
    </citation>
    <scope>NUCLEOTIDE SEQUENCE [LARGE SCALE GENOMIC DNA]</scope>
    <source>
        <strain evidence="17">Zhou-2022a</strain>
        <tissue evidence="17">Leaf</tissue>
    </source>
</reference>
<dbReference type="PROSITE" id="PS00108">
    <property type="entry name" value="PROTEIN_KINASE_ST"/>
    <property type="match status" value="1"/>
</dbReference>
<dbReference type="SMART" id="SM00220">
    <property type="entry name" value="S_TKc"/>
    <property type="match status" value="1"/>
</dbReference>
<dbReference type="InterPro" id="IPR008271">
    <property type="entry name" value="Ser/Thr_kinase_AS"/>
</dbReference>
<evidence type="ECO:0000256" key="7">
    <source>
        <dbReference type="ARBA" id="ARBA00022777"/>
    </source>
</evidence>
<dbReference type="PROSITE" id="PS00109">
    <property type="entry name" value="PROTEIN_KINASE_TYR"/>
    <property type="match status" value="1"/>
</dbReference>
<dbReference type="Gene3D" id="3.30.200.20">
    <property type="entry name" value="Phosphorylase Kinase, domain 1"/>
    <property type="match status" value="1"/>
</dbReference>
<evidence type="ECO:0000256" key="11">
    <source>
        <dbReference type="ARBA" id="ARBA00023180"/>
    </source>
</evidence>
<dbReference type="InterPro" id="IPR011009">
    <property type="entry name" value="Kinase-like_dom_sf"/>
</dbReference>
<dbReference type="PANTHER" id="PTHR27009">
    <property type="entry name" value="RUST RESISTANCE KINASE LR10-RELATED"/>
    <property type="match status" value="1"/>
</dbReference>
<dbReference type="FunFam" id="1.10.510.10:FF:000590">
    <property type="entry name" value="PR5-like receptor kinase"/>
    <property type="match status" value="1"/>
</dbReference>
<dbReference type="Pfam" id="PF00069">
    <property type="entry name" value="Pkinase"/>
    <property type="match status" value="2"/>
</dbReference>
<evidence type="ECO:0000256" key="9">
    <source>
        <dbReference type="ARBA" id="ARBA00022989"/>
    </source>
</evidence>
<keyword evidence="10 14" id="KW-0472">Membrane</keyword>
<comment type="caution">
    <text evidence="17">The sequence shown here is derived from an EMBL/GenBank/DDBJ whole genome shotgun (WGS) entry which is preliminary data.</text>
</comment>
<keyword evidence="2" id="KW-0723">Serine/threonine-protein kinase</keyword>
<evidence type="ECO:0000256" key="8">
    <source>
        <dbReference type="ARBA" id="ARBA00022840"/>
    </source>
</evidence>
<feature type="transmembrane region" description="Helical" evidence="14">
    <location>
        <begin position="245"/>
        <end position="266"/>
    </location>
</feature>
<feature type="binding site" evidence="12">
    <location>
        <position position="339"/>
    </location>
    <ligand>
        <name>ATP</name>
        <dbReference type="ChEBI" id="CHEBI:30616"/>
    </ligand>
</feature>
<dbReference type="InterPro" id="IPR017441">
    <property type="entry name" value="Protein_kinase_ATP_BS"/>
</dbReference>
<evidence type="ECO:0000259" key="16">
    <source>
        <dbReference type="PROSITE" id="PS50011"/>
    </source>
</evidence>
<evidence type="ECO:0000256" key="12">
    <source>
        <dbReference type="PROSITE-ProRule" id="PRU10141"/>
    </source>
</evidence>
<evidence type="ECO:0000256" key="14">
    <source>
        <dbReference type="SAM" id="Phobius"/>
    </source>
</evidence>
<dbReference type="AlphaFoldDB" id="A0AAW2CQ96"/>
<evidence type="ECO:0000256" key="6">
    <source>
        <dbReference type="ARBA" id="ARBA00022741"/>
    </source>
</evidence>
<name>A0AAW2CQ96_9ROSI</name>
<keyword evidence="9 14" id="KW-1133">Transmembrane helix</keyword>
<dbReference type="InterPro" id="IPR000719">
    <property type="entry name" value="Prot_kinase_dom"/>
</dbReference>
<keyword evidence="7" id="KW-0418">Kinase</keyword>
<sequence length="823" mass="92046">MASVFLFVFFLLSYFVLLHSAEEVQRKHQNCSPFQCGKFGNIGFPVTNIPPPFCGLLPVICDQTSLTIQLPQGPWSGRPYEVINISYTNYTTQAIRIRDLSLWEYLNTSKCEYLINFTLPNSPLISFKLTTPNQTLFKCSRALDITSPTNLENINCGDYNIYYTHSNEASQSFPSGCSTIQLPVQVHSHKAELNITAEFDLEVRVSDACSRCYSRGGLCELDKKGEFNCTITEKAFQKGIKSLKVIAIASSFAGIGVLMFIIYCFWRKLSSIKDIWKKENLAHQNVEAFLRNRGPLVIRRYSYSDVKTMTKSFNDKLGQGGYGSVYKGKLQDGCFVAVKVLNNSKGNGEEFINEVASISRTSHVNIVTLKGFCFEGSKRALIYELMPNGSLEKFIYKGNPSSSNHQLGWETLYKIAIGIARGLEYLHRGCNTQILHFDIKPHNILLDENFCPKISDFGLAKICPREKSIISVVGARGTVGYIAPEVFCRNFGEISHKSDVYSYGMMVLEMVGSRKNIDVSVDLTSGIYFPHWIYKNLELNEELGLLGLLNEGDEDNARKMIIVSLWCIQTDPSNRPSMSRVVEMLEGSLESLQIPPKPYLSSPSRSPIGEIKPKNTKGPSQSQNKERALSHVQSACDEANIYNNEILIFKNFGAVVFFIMEINTDVKESSLILLKQGAEASVFESNFVGRRSVIKELLYSVDPVLHTLTFEYVEGPSVKDILLEFGSHGIIEERLDDIALQIGDAIGKLHDGGLIHGDLTSSNMLLKSGTNQLVSIDFGLSYTSTLPEDKAVDLYVLERALFSMHSSCVNVPSCLLELEFCWL</sequence>
<keyword evidence="18" id="KW-1185">Reference proteome</keyword>
<keyword evidence="3" id="KW-0808">Transferase</keyword>
<dbReference type="FunFam" id="3.30.200.20:FF:000178">
    <property type="entry name" value="serine/threonine-protein kinase PBS1-like"/>
    <property type="match status" value="1"/>
</dbReference>
<dbReference type="GO" id="GO:0005524">
    <property type="term" value="F:ATP binding"/>
    <property type="evidence" value="ECO:0007669"/>
    <property type="project" value="UniProtKB-UniRule"/>
</dbReference>
<keyword evidence="6 12" id="KW-0547">Nucleotide-binding</keyword>
<evidence type="ECO:0000256" key="4">
    <source>
        <dbReference type="ARBA" id="ARBA00022692"/>
    </source>
</evidence>
<evidence type="ECO:0000313" key="18">
    <source>
        <dbReference type="Proteomes" id="UP001459277"/>
    </source>
</evidence>
<dbReference type="Proteomes" id="UP001459277">
    <property type="component" value="Unassembled WGS sequence"/>
</dbReference>
<evidence type="ECO:0000256" key="2">
    <source>
        <dbReference type="ARBA" id="ARBA00022527"/>
    </source>
</evidence>
<evidence type="ECO:0000256" key="5">
    <source>
        <dbReference type="ARBA" id="ARBA00022729"/>
    </source>
</evidence>
<evidence type="ECO:0000256" key="10">
    <source>
        <dbReference type="ARBA" id="ARBA00023136"/>
    </source>
</evidence>
<feature type="signal peptide" evidence="15">
    <location>
        <begin position="1"/>
        <end position="21"/>
    </location>
</feature>
<feature type="domain" description="Protein kinase" evidence="16">
    <location>
        <begin position="597"/>
        <end position="823"/>
    </location>
</feature>
<evidence type="ECO:0000256" key="1">
    <source>
        <dbReference type="ARBA" id="ARBA00004479"/>
    </source>
</evidence>
<organism evidence="17 18">
    <name type="scientific">Lithocarpus litseifolius</name>
    <dbReference type="NCBI Taxonomy" id="425828"/>
    <lineage>
        <taxon>Eukaryota</taxon>
        <taxon>Viridiplantae</taxon>
        <taxon>Streptophyta</taxon>
        <taxon>Embryophyta</taxon>
        <taxon>Tracheophyta</taxon>
        <taxon>Spermatophyta</taxon>
        <taxon>Magnoliopsida</taxon>
        <taxon>eudicotyledons</taxon>
        <taxon>Gunneridae</taxon>
        <taxon>Pentapetalae</taxon>
        <taxon>rosids</taxon>
        <taxon>fabids</taxon>
        <taxon>Fagales</taxon>
        <taxon>Fagaceae</taxon>
        <taxon>Lithocarpus</taxon>
    </lineage>
</organism>
<protein>
    <recommendedName>
        <fullName evidence="16">Protein kinase domain-containing protein</fullName>
    </recommendedName>
</protein>